<evidence type="ECO:0000259" key="1">
    <source>
        <dbReference type="PROSITE" id="PS50206"/>
    </source>
</evidence>
<dbReference type="PANTHER" id="PTHR43031">
    <property type="entry name" value="FAD-DEPENDENT OXIDOREDUCTASE"/>
    <property type="match status" value="1"/>
</dbReference>
<dbReference type="KEGG" id="jeo:JMA_25240"/>
<dbReference type="Proteomes" id="UP000031449">
    <property type="component" value="Chromosome"/>
</dbReference>
<dbReference type="CDD" id="cd00158">
    <property type="entry name" value="RHOD"/>
    <property type="match status" value="1"/>
</dbReference>
<dbReference type="AlphaFoldDB" id="A0A0B5AP05"/>
<dbReference type="PROSITE" id="PS50206">
    <property type="entry name" value="RHODANESE_3"/>
    <property type="match status" value="1"/>
</dbReference>
<dbReference type="InterPro" id="IPR001763">
    <property type="entry name" value="Rhodanese-like_dom"/>
</dbReference>
<gene>
    <name evidence="2" type="ORF">JMA_25240</name>
</gene>
<dbReference type="SUPFAM" id="SSF52821">
    <property type="entry name" value="Rhodanese/Cell cycle control phosphatase"/>
    <property type="match status" value="1"/>
</dbReference>
<keyword evidence="3" id="KW-1185">Reference proteome</keyword>
<proteinExistence type="predicted"/>
<dbReference type="Gene3D" id="3.40.250.10">
    <property type="entry name" value="Rhodanese-like domain"/>
    <property type="match status" value="1"/>
</dbReference>
<dbReference type="HOGENOM" id="CLU_089574_13_3_9"/>
<dbReference type="STRING" id="1508404.JMA_25240"/>
<reference evidence="2 3" key="1">
    <citation type="submission" date="2014-08" db="EMBL/GenBank/DDBJ databases">
        <title>Complete genome of a marine bacteria Jeotgalibacillus malaysiensis.</title>
        <authorList>
            <person name="Yaakop A.S."/>
            <person name="Chan K.-G."/>
            <person name="Goh K.M."/>
        </authorList>
    </citation>
    <scope>NUCLEOTIDE SEQUENCE [LARGE SCALE GENOMIC DNA]</scope>
    <source>
        <strain evidence="2 3">D5</strain>
    </source>
</reference>
<sequence length="104" mass="11754">MSELNTITASEVQKKLEAGEELNLIDVRENDEVAEGMIPQATHIPMGDISMHMDELDQDKEYIVICRSGRRSENVGWFLHDHGYKVTNMTGGMLEYEGETKPKA</sequence>
<dbReference type="InterPro" id="IPR050229">
    <property type="entry name" value="GlpE_sulfurtransferase"/>
</dbReference>
<evidence type="ECO:0000313" key="3">
    <source>
        <dbReference type="Proteomes" id="UP000031449"/>
    </source>
</evidence>
<feature type="domain" description="Rhodanese" evidence="1">
    <location>
        <begin position="18"/>
        <end position="101"/>
    </location>
</feature>
<dbReference type="BioCyc" id="JESP1508404:G14D9-11780-MONOMER"/>
<evidence type="ECO:0000313" key="2">
    <source>
        <dbReference type="EMBL" id="AJD91841.1"/>
    </source>
</evidence>
<organism evidence="2 3">
    <name type="scientific">Jeotgalibacillus malaysiensis</name>
    <dbReference type="NCBI Taxonomy" id="1508404"/>
    <lineage>
        <taxon>Bacteria</taxon>
        <taxon>Bacillati</taxon>
        <taxon>Bacillota</taxon>
        <taxon>Bacilli</taxon>
        <taxon>Bacillales</taxon>
        <taxon>Caryophanaceae</taxon>
        <taxon>Jeotgalibacillus</taxon>
    </lineage>
</organism>
<dbReference type="Pfam" id="PF00581">
    <property type="entry name" value="Rhodanese"/>
    <property type="match status" value="1"/>
</dbReference>
<name>A0A0B5AP05_9BACL</name>
<dbReference type="OrthoDB" id="9800872at2"/>
<dbReference type="EMBL" id="CP009416">
    <property type="protein sequence ID" value="AJD91841.1"/>
    <property type="molecule type" value="Genomic_DNA"/>
</dbReference>
<dbReference type="PANTHER" id="PTHR43031:SF17">
    <property type="entry name" value="SULFURTRANSFERASE YTWF-RELATED"/>
    <property type="match status" value="1"/>
</dbReference>
<protein>
    <recommendedName>
        <fullName evidence="1">Rhodanese domain-containing protein</fullName>
    </recommendedName>
</protein>
<accession>A0A0B5AP05</accession>
<dbReference type="SMART" id="SM00450">
    <property type="entry name" value="RHOD"/>
    <property type="match status" value="1"/>
</dbReference>
<dbReference type="InterPro" id="IPR036873">
    <property type="entry name" value="Rhodanese-like_dom_sf"/>
</dbReference>